<organism evidence="1 2">
    <name type="scientific">Diplodia seriata</name>
    <dbReference type="NCBI Taxonomy" id="420778"/>
    <lineage>
        <taxon>Eukaryota</taxon>
        <taxon>Fungi</taxon>
        <taxon>Dikarya</taxon>
        <taxon>Ascomycota</taxon>
        <taxon>Pezizomycotina</taxon>
        <taxon>Dothideomycetes</taxon>
        <taxon>Dothideomycetes incertae sedis</taxon>
        <taxon>Botryosphaeriales</taxon>
        <taxon>Botryosphaeriaceae</taxon>
        <taxon>Diplodia</taxon>
    </lineage>
</organism>
<name>A0ABR3C9I4_9PEZI</name>
<dbReference type="GeneID" id="92012188"/>
<comment type="caution">
    <text evidence="1">The sequence shown here is derived from an EMBL/GenBank/DDBJ whole genome shotgun (WGS) entry which is preliminary data.</text>
</comment>
<proteinExistence type="predicted"/>
<keyword evidence="2" id="KW-1185">Reference proteome</keyword>
<dbReference type="Proteomes" id="UP001430584">
    <property type="component" value="Unassembled WGS sequence"/>
</dbReference>
<gene>
    <name evidence="1" type="ORF">SLS55_008103</name>
</gene>
<evidence type="ECO:0000313" key="1">
    <source>
        <dbReference type="EMBL" id="KAL0257293.1"/>
    </source>
</evidence>
<accession>A0ABR3C9I4</accession>
<reference evidence="1 2" key="1">
    <citation type="submission" date="2024-02" db="EMBL/GenBank/DDBJ databases">
        <title>De novo assembly and annotation of 12 fungi associated with fruit tree decline syndrome in Ontario, Canada.</title>
        <authorList>
            <person name="Sulman M."/>
            <person name="Ellouze W."/>
            <person name="Ilyukhin E."/>
        </authorList>
    </citation>
    <scope>NUCLEOTIDE SEQUENCE [LARGE SCALE GENOMIC DNA]</scope>
    <source>
        <strain evidence="1 2">FDS-637</strain>
    </source>
</reference>
<evidence type="ECO:0000313" key="2">
    <source>
        <dbReference type="Proteomes" id="UP001430584"/>
    </source>
</evidence>
<sequence length="482" mass="54538">MSTVSRDPVTDYRQFVLGLPTTDAEVTENALESITFLEDHYGQVDMNDWYKHISNTARVVDSDKTLSRLFVHPIASVSQHTFQLTFTLVCAHEICDGVVVLYNWGPHLLELLNKPEQDLRRGLEAERSPDRLWSRLPRAQEDLYPLVQGSPARKRWFWAVMRILRHVRRPPPPGFANPLRRRDRREQAVTLAPKYPEVLDYSEDRKPPMNSFNVKAELSREATARIERLSKSVGASVGAACFALVGMAMMEIEEARDPHTLLSERLPYVGSFPINPRPFFGYTGPADSVMLTFSDGIWLPFLPSDLPAEGRFKLLVRQAHRQLGLYQKRIRGEKMKGSFDPTDPARIIASSYLLAVERADAMRPEHLKTGVNPQGAYPANFKWRPATCGVSSIGSIKNFLARGKYSLDEDTVRKNGLAADLYTFDRTGVRARDFEFLCGCWGSEEGLKFSVSYDGNAIDEESVLVWKALMEGMFESSTKSKL</sequence>
<dbReference type="RefSeq" id="XP_066630322.1">
    <property type="nucleotide sequence ID" value="XM_066779518.1"/>
</dbReference>
<dbReference type="EMBL" id="JAJVCZ030000008">
    <property type="protein sequence ID" value="KAL0257293.1"/>
    <property type="molecule type" value="Genomic_DNA"/>
</dbReference>
<protein>
    <submittedName>
        <fullName evidence="1">Uncharacterized protein</fullName>
    </submittedName>
</protein>